<dbReference type="InterPro" id="IPR000917">
    <property type="entry name" value="Sulfatase_N"/>
</dbReference>
<dbReference type="PANTHER" id="PTHR45953">
    <property type="entry name" value="IDURONATE 2-SULFATASE"/>
    <property type="match status" value="1"/>
</dbReference>
<evidence type="ECO:0000256" key="2">
    <source>
        <dbReference type="ARBA" id="ARBA00022723"/>
    </source>
</evidence>
<evidence type="ECO:0000256" key="3">
    <source>
        <dbReference type="ARBA" id="ARBA00022801"/>
    </source>
</evidence>
<evidence type="ECO:0000313" key="5">
    <source>
        <dbReference type="EMBL" id="MXY92016.1"/>
    </source>
</evidence>
<keyword evidence="2" id="KW-0479">Metal-binding</keyword>
<keyword evidence="3 5" id="KW-0378">Hydrolase</keyword>
<gene>
    <name evidence="5" type="ORF">F4Y42_01055</name>
</gene>
<dbReference type="GO" id="GO:0016740">
    <property type="term" value="F:transferase activity"/>
    <property type="evidence" value="ECO:0007669"/>
    <property type="project" value="UniProtKB-KW"/>
</dbReference>
<feature type="domain" description="Sulfatase N-terminal" evidence="4">
    <location>
        <begin position="4"/>
        <end position="345"/>
    </location>
</feature>
<dbReference type="PANTHER" id="PTHR45953:SF1">
    <property type="entry name" value="IDURONATE 2-SULFATASE"/>
    <property type="match status" value="1"/>
</dbReference>
<accession>A0A6B0YLU9</accession>
<dbReference type="Pfam" id="PF00884">
    <property type="entry name" value="Sulfatase"/>
    <property type="match status" value="1"/>
</dbReference>
<evidence type="ECO:0000256" key="1">
    <source>
        <dbReference type="ARBA" id="ARBA00008779"/>
    </source>
</evidence>
<comment type="caution">
    <text evidence="5">The sequence shown here is derived from an EMBL/GenBank/DDBJ whole genome shotgun (WGS) entry which is preliminary data.</text>
</comment>
<dbReference type="InterPro" id="IPR017850">
    <property type="entry name" value="Alkaline_phosphatase_core_sf"/>
</dbReference>
<dbReference type="GO" id="GO:0008484">
    <property type="term" value="F:sulfuric ester hydrolase activity"/>
    <property type="evidence" value="ECO:0007669"/>
    <property type="project" value="TreeGrafter"/>
</dbReference>
<comment type="similarity">
    <text evidence="1">Belongs to the sulfatase family.</text>
</comment>
<dbReference type="GO" id="GO:0005737">
    <property type="term" value="C:cytoplasm"/>
    <property type="evidence" value="ECO:0007669"/>
    <property type="project" value="TreeGrafter"/>
</dbReference>
<name>A0A6B0YLU9_9CHLR</name>
<sequence length="468" mass="52635">MSSPNILFLMTDQMQGRVLEPDNPCQTPHLDRLAARGVRFRRAYTPNAVCSPARASLMTGLLPHNHGVVYVVHTVDDDQAVLRTQHTHWAERLTEAGYRTGYFGKWHVERSNELSQFGWQEQGKQAMRHEWGSVNFSLERFLESPAGYEPNRFYGVCDRPAGERGMGEKTDAALGYLDAAIEDDAPWCCFVSFTEPHDPFYCHEDAFAQYDVDSIPLQPNVHNDLSGQPNLYKRSAQAWSDWTDREHREAAACYYASISEIDEQFGRLLERVEVAGQLDNTIVVLTSDHGDFLGAHGLYCKNIGAFEEAYNIPLVVAGPGVAEAAVSDARVGLQDVGQTLLDLVGAQPLDQIDGRSFARVLASPQDTSDYQQGFAEYFGGRYIISQRLLWDGDWKFVHNGFDYDELYNLAADPYEMNNLAQDPNHAERLEAMTRQMWQIVVESGDHSLFNTHYPSMRMAAVGPGKSSY</sequence>
<keyword evidence="5" id="KW-0808">Transferase</keyword>
<dbReference type="Gene3D" id="3.40.720.10">
    <property type="entry name" value="Alkaline Phosphatase, subunit A"/>
    <property type="match status" value="1"/>
</dbReference>
<dbReference type="AlphaFoldDB" id="A0A6B0YLU9"/>
<evidence type="ECO:0000259" key="4">
    <source>
        <dbReference type="Pfam" id="PF00884"/>
    </source>
</evidence>
<organism evidence="5">
    <name type="scientific">Caldilineaceae bacterium SB0664_bin_27</name>
    <dbReference type="NCBI Taxonomy" id="2605260"/>
    <lineage>
        <taxon>Bacteria</taxon>
        <taxon>Bacillati</taxon>
        <taxon>Chloroflexota</taxon>
        <taxon>Caldilineae</taxon>
        <taxon>Caldilineales</taxon>
        <taxon>Caldilineaceae</taxon>
    </lineage>
</organism>
<dbReference type="SUPFAM" id="SSF53649">
    <property type="entry name" value="Alkaline phosphatase-like"/>
    <property type="match status" value="1"/>
</dbReference>
<dbReference type="InterPro" id="IPR024607">
    <property type="entry name" value="Sulfatase_CS"/>
</dbReference>
<dbReference type="PROSITE" id="PS00523">
    <property type="entry name" value="SULFATASE_1"/>
    <property type="match status" value="1"/>
</dbReference>
<proteinExistence type="inferred from homology"/>
<protein>
    <submittedName>
        <fullName evidence="5">Sulfatase-like hydrolase/transferase</fullName>
    </submittedName>
</protein>
<reference evidence="5" key="1">
    <citation type="submission" date="2019-09" db="EMBL/GenBank/DDBJ databases">
        <title>Characterisation of the sponge microbiome using genome-centric metagenomics.</title>
        <authorList>
            <person name="Engelberts J.P."/>
            <person name="Robbins S.J."/>
            <person name="De Goeij J.M."/>
            <person name="Aranda M."/>
            <person name="Bell S.C."/>
            <person name="Webster N.S."/>
        </authorList>
    </citation>
    <scope>NUCLEOTIDE SEQUENCE</scope>
    <source>
        <strain evidence="5">SB0664_bin_27</strain>
    </source>
</reference>
<dbReference type="EMBL" id="VXRG01000008">
    <property type="protein sequence ID" value="MXY92016.1"/>
    <property type="molecule type" value="Genomic_DNA"/>
</dbReference>
<dbReference type="GO" id="GO:0046872">
    <property type="term" value="F:metal ion binding"/>
    <property type="evidence" value="ECO:0007669"/>
    <property type="project" value="UniProtKB-KW"/>
</dbReference>